<dbReference type="EMBL" id="WURB01000002">
    <property type="protein sequence ID" value="MXQ10418.1"/>
    <property type="molecule type" value="Genomic_DNA"/>
</dbReference>
<dbReference type="RefSeq" id="WP_160883034.1">
    <property type="nucleotide sequence ID" value="NZ_WURB01000002.1"/>
</dbReference>
<reference evidence="2 3" key="2">
    <citation type="submission" date="2020-01" db="EMBL/GenBank/DDBJ databases">
        <title>Microvirga sp. nov., an arsenate reduction bacterium isolated from Tibet hotspring sediments.</title>
        <authorList>
            <person name="Xian W.-D."/>
            <person name="Li W.-J."/>
        </authorList>
    </citation>
    <scope>NUCLEOTIDE SEQUENCE [LARGE SCALE GENOMIC DNA]</scope>
    <source>
        <strain evidence="2 3">KCTC 23863</strain>
    </source>
</reference>
<evidence type="ECO:0000256" key="1">
    <source>
        <dbReference type="SAM" id="SignalP"/>
    </source>
</evidence>
<dbReference type="InterPro" id="IPR009642">
    <property type="entry name" value="DUF1236"/>
</dbReference>
<comment type="caution">
    <text evidence="2">The sequence shown here is derived from an EMBL/GenBank/DDBJ whole genome shotgun (WGS) entry which is preliminary data.</text>
</comment>
<sequence length="123" mass="13356">MRMRLVLIVVVPLLGAVAAFEGAGTAPQTSSARMAYAQAGTLTGAVAAVRKIRLHLSADQSTRTWSEPSPEDRDMSRLGVGEVLPEGAELYPVPQHESYRYAIVQGHRLIVDAASRQIVYIIR</sequence>
<name>A0A7X3MNU1_9HYPH</name>
<organism evidence="2 3">
    <name type="scientific">Microvirga makkahensis</name>
    <dbReference type="NCBI Taxonomy" id="1128670"/>
    <lineage>
        <taxon>Bacteria</taxon>
        <taxon>Pseudomonadati</taxon>
        <taxon>Pseudomonadota</taxon>
        <taxon>Alphaproteobacteria</taxon>
        <taxon>Hyphomicrobiales</taxon>
        <taxon>Methylobacteriaceae</taxon>
        <taxon>Microvirga</taxon>
    </lineage>
</organism>
<feature type="chain" id="PRO_5030597156" evidence="1">
    <location>
        <begin position="19"/>
        <end position="123"/>
    </location>
</feature>
<feature type="signal peptide" evidence="1">
    <location>
        <begin position="1"/>
        <end position="18"/>
    </location>
</feature>
<evidence type="ECO:0000313" key="3">
    <source>
        <dbReference type="Proteomes" id="UP000436483"/>
    </source>
</evidence>
<dbReference type="Proteomes" id="UP000436483">
    <property type="component" value="Unassembled WGS sequence"/>
</dbReference>
<gene>
    <name evidence="2" type="ORF">GR328_02880</name>
</gene>
<dbReference type="AlphaFoldDB" id="A0A7X3MNU1"/>
<keyword evidence="3" id="KW-1185">Reference proteome</keyword>
<accession>A0A7X3MNU1</accession>
<proteinExistence type="predicted"/>
<dbReference type="Pfam" id="PF06823">
    <property type="entry name" value="DUF1236"/>
    <property type="match status" value="1"/>
</dbReference>
<dbReference type="OrthoDB" id="8020822at2"/>
<reference evidence="2 3" key="1">
    <citation type="submission" date="2019-12" db="EMBL/GenBank/DDBJ databases">
        <authorList>
            <person name="Yuan C.-G."/>
        </authorList>
    </citation>
    <scope>NUCLEOTIDE SEQUENCE [LARGE SCALE GENOMIC DNA]</scope>
    <source>
        <strain evidence="2 3">KCTC 23863</strain>
    </source>
</reference>
<keyword evidence="1" id="KW-0732">Signal</keyword>
<evidence type="ECO:0000313" key="2">
    <source>
        <dbReference type="EMBL" id="MXQ10418.1"/>
    </source>
</evidence>
<protein>
    <submittedName>
        <fullName evidence="2">DUF1236 domain-containing protein</fullName>
    </submittedName>
</protein>